<feature type="transmembrane region" description="Helical" evidence="13">
    <location>
        <begin position="12"/>
        <end position="29"/>
    </location>
</feature>
<evidence type="ECO:0000256" key="1">
    <source>
        <dbReference type="ARBA" id="ARBA00004651"/>
    </source>
</evidence>
<accession>A0A081LFQ0</accession>
<evidence type="ECO:0000256" key="4">
    <source>
        <dbReference type="ARBA" id="ARBA00022596"/>
    </source>
</evidence>
<dbReference type="Pfam" id="PF19300">
    <property type="entry name" value="BPD_transp_1_N"/>
    <property type="match status" value="1"/>
</dbReference>
<dbReference type="InterPro" id="IPR050045">
    <property type="entry name" value="Opp2B"/>
</dbReference>
<evidence type="ECO:0000256" key="12">
    <source>
        <dbReference type="ARBA" id="ARBA00044774"/>
    </source>
</evidence>
<organism evidence="15 16">
    <name type="scientific">Bacillus zhangzhouensis</name>
    <dbReference type="NCBI Taxonomy" id="1178540"/>
    <lineage>
        <taxon>Bacteria</taxon>
        <taxon>Bacillati</taxon>
        <taxon>Bacillota</taxon>
        <taxon>Bacilli</taxon>
        <taxon>Bacillales</taxon>
        <taxon>Bacillaceae</taxon>
        <taxon>Bacillus</taxon>
    </lineage>
</organism>
<dbReference type="InterPro" id="IPR014156">
    <property type="entry name" value="Nickel_NikB"/>
</dbReference>
<evidence type="ECO:0000256" key="6">
    <source>
        <dbReference type="ARBA" id="ARBA00022989"/>
    </source>
</evidence>
<reference evidence="15 16" key="1">
    <citation type="submission" date="2012-09" db="EMBL/GenBank/DDBJ databases">
        <title>Genome Sequence of Bacillus sp. DW5-4.</title>
        <authorList>
            <person name="Lai Q."/>
            <person name="Liu Y."/>
            <person name="Shao Z."/>
        </authorList>
    </citation>
    <scope>NUCLEOTIDE SEQUENCE [LARGE SCALE GENOMIC DNA]</scope>
    <source>
        <strain evidence="15 16">DW5-4</strain>
    </source>
</reference>
<name>A0A081LFQ0_9BACI</name>
<keyword evidence="7" id="KW-0406">Ion transport</keyword>
<comment type="subunit">
    <text evidence="11">The complex is composed of two ATP-binding proteins (NikD and NikE), two transmembrane proteins (NikB and NikC) and a solute-binding protein (NikA).</text>
</comment>
<feature type="transmembrane region" description="Helical" evidence="13">
    <location>
        <begin position="226"/>
        <end position="256"/>
    </location>
</feature>
<dbReference type="eggNOG" id="COG0601">
    <property type="taxonomic scope" value="Bacteria"/>
</dbReference>
<keyword evidence="4" id="KW-0533">Nickel</keyword>
<feature type="transmembrane region" description="Helical" evidence="13">
    <location>
        <begin position="172"/>
        <end position="191"/>
    </location>
</feature>
<evidence type="ECO:0000313" key="16">
    <source>
        <dbReference type="Proteomes" id="UP000028091"/>
    </source>
</evidence>
<dbReference type="PROSITE" id="PS50928">
    <property type="entry name" value="ABC_TM1"/>
    <property type="match status" value="1"/>
</dbReference>
<evidence type="ECO:0000259" key="14">
    <source>
        <dbReference type="PROSITE" id="PS50928"/>
    </source>
</evidence>
<sequence length="314" mass="35353">MGRYIIKRMLSIIPVFLLATLFTTGMIHLSPVDPAEAYLAAAHIQPNDEILAQKRSEFGLDEPFYMQYLHTIEKVIHLDFGRSYMSNQPVLDEVIYRIPATIQLAFTSLLLAICVSIPLGFFSGMRKNGVVDHVSRLISFLGASIPTFVLGYLLIFFFSVKLDLLPVEGVGTWEHLVLPSITLAVPLIAMYTRLLRSSVSEALQEPFVQYARIRGLKEQSIMFKHVFRIAISPMLTGLGVNLGKLLTGTIIVEAVFSWPGFGRFFIEAIFNRDLPVIQFYVLMAACIFILSSLIVDLLQLIIDPRISRKEGRQQ</sequence>
<feature type="transmembrane region" description="Helical" evidence="13">
    <location>
        <begin position="276"/>
        <end position="302"/>
    </location>
</feature>
<evidence type="ECO:0000256" key="10">
    <source>
        <dbReference type="ARBA" id="ARBA00024202"/>
    </source>
</evidence>
<dbReference type="InterPro" id="IPR045621">
    <property type="entry name" value="BPD_transp_1_N"/>
</dbReference>
<proteinExistence type="inferred from homology"/>
<keyword evidence="16" id="KW-1185">Reference proteome</keyword>
<dbReference type="PANTHER" id="PTHR43163:SF6">
    <property type="entry name" value="DIPEPTIDE TRANSPORT SYSTEM PERMEASE PROTEIN DPPB-RELATED"/>
    <property type="match status" value="1"/>
</dbReference>
<feature type="domain" description="ABC transmembrane type-1" evidence="14">
    <location>
        <begin position="98"/>
        <end position="299"/>
    </location>
</feature>
<evidence type="ECO:0000256" key="3">
    <source>
        <dbReference type="ARBA" id="ARBA00022475"/>
    </source>
</evidence>
<dbReference type="Pfam" id="PF00528">
    <property type="entry name" value="BPD_transp_1"/>
    <property type="match status" value="1"/>
</dbReference>
<dbReference type="Gene3D" id="1.10.3720.10">
    <property type="entry name" value="MetI-like"/>
    <property type="match status" value="1"/>
</dbReference>
<keyword evidence="5 13" id="KW-0812">Transmembrane</keyword>
<dbReference type="EMBL" id="JOTP01000001">
    <property type="protein sequence ID" value="KEP28076.1"/>
    <property type="molecule type" value="Genomic_DNA"/>
</dbReference>
<evidence type="ECO:0000313" key="15">
    <source>
        <dbReference type="EMBL" id="KEP28076.1"/>
    </source>
</evidence>
<keyword evidence="8" id="KW-0921">Nickel transport</keyword>
<dbReference type="Proteomes" id="UP000028091">
    <property type="component" value="Unassembled WGS sequence"/>
</dbReference>
<dbReference type="PANTHER" id="PTHR43163">
    <property type="entry name" value="DIPEPTIDE TRANSPORT SYSTEM PERMEASE PROTEIN DPPB-RELATED"/>
    <property type="match status" value="1"/>
</dbReference>
<keyword evidence="9 13" id="KW-0472">Membrane</keyword>
<evidence type="ECO:0000256" key="5">
    <source>
        <dbReference type="ARBA" id="ARBA00022692"/>
    </source>
</evidence>
<dbReference type="OrthoDB" id="9773683at2"/>
<dbReference type="SUPFAM" id="SSF161098">
    <property type="entry name" value="MetI-like"/>
    <property type="match status" value="1"/>
</dbReference>
<dbReference type="RefSeq" id="WP_034316686.1">
    <property type="nucleotide sequence ID" value="NZ_JOTP01000001.1"/>
</dbReference>
<dbReference type="CDD" id="cd06261">
    <property type="entry name" value="TM_PBP2"/>
    <property type="match status" value="1"/>
</dbReference>
<dbReference type="InterPro" id="IPR000515">
    <property type="entry name" value="MetI-like"/>
</dbReference>
<dbReference type="NCBIfam" id="TIGR02789">
    <property type="entry name" value="nickel_nikB"/>
    <property type="match status" value="1"/>
</dbReference>
<dbReference type="InterPro" id="IPR035906">
    <property type="entry name" value="MetI-like_sf"/>
</dbReference>
<feature type="transmembrane region" description="Helical" evidence="13">
    <location>
        <begin position="102"/>
        <end position="125"/>
    </location>
</feature>
<gene>
    <name evidence="15" type="ORF">BA70_00355</name>
</gene>
<dbReference type="NCBIfam" id="NF045470">
    <property type="entry name" value="Opp2B"/>
    <property type="match status" value="1"/>
</dbReference>
<evidence type="ECO:0000256" key="9">
    <source>
        <dbReference type="ARBA" id="ARBA00023136"/>
    </source>
</evidence>
<evidence type="ECO:0000256" key="8">
    <source>
        <dbReference type="ARBA" id="ARBA00023112"/>
    </source>
</evidence>
<comment type="caution">
    <text evidence="15">The sequence shown here is derived from an EMBL/GenBank/DDBJ whole genome shotgun (WGS) entry which is preliminary data.</text>
</comment>
<comment type="similarity">
    <text evidence="10">Belongs to the binding-protein-dependent transport system permease family. OppBC subfamily.</text>
</comment>
<keyword evidence="2 13" id="KW-0813">Transport</keyword>
<protein>
    <recommendedName>
        <fullName evidence="12">Nickel import system permease protein NikB</fullName>
    </recommendedName>
</protein>
<feature type="transmembrane region" description="Helical" evidence="13">
    <location>
        <begin position="137"/>
        <end position="160"/>
    </location>
</feature>
<keyword evidence="6 13" id="KW-1133">Transmembrane helix</keyword>
<dbReference type="GO" id="GO:0015099">
    <property type="term" value="F:nickel cation transmembrane transporter activity"/>
    <property type="evidence" value="ECO:0007669"/>
    <property type="project" value="InterPro"/>
</dbReference>
<evidence type="ECO:0000256" key="2">
    <source>
        <dbReference type="ARBA" id="ARBA00022448"/>
    </source>
</evidence>
<comment type="subcellular location">
    <subcellularLocation>
        <location evidence="1 13">Cell membrane</location>
        <topology evidence="1 13">Multi-pass membrane protein</topology>
    </subcellularLocation>
</comment>
<evidence type="ECO:0000256" key="13">
    <source>
        <dbReference type="RuleBase" id="RU363032"/>
    </source>
</evidence>
<evidence type="ECO:0000256" key="11">
    <source>
        <dbReference type="ARBA" id="ARBA00038669"/>
    </source>
</evidence>
<keyword evidence="3" id="KW-1003">Cell membrane</keyword>
<dbReference type="AlphaFoldDB" id="A0A081LFQ0"/>
<dbReference type="GO" id="GO:0005886">
    <property type="term" value="C:plasma membrane"/>
    <property type="evidence" value="ECO:0007669"/>
    <property type="project" value="UniProtKB-SubCell"/>
</dbReference>
<evidence type="ECO:0000256" key="7">
    <source>
        <dbReference type="ARBA" id="ARBA00023065"/>
    </source>
</evidence>